<proteinExistence type="predicted"/>
<keyword evidence="3" id="KW-1185">Reference proteome</keyword>
<accession>A0ABP9H1Z7</accession>
<gene>
    <name evidence="2" type="ORF">GCM10023224_51100</name>
</gene>
<organism evidence="2 3">
    <name type="scientific">Streptomonospora halophila</name>
    <dbReference type="NCBI Taxonomy" id="427369"/>
    <lineage>
        <taxon>Bacteria</taxon>
        <taxon>Bacillati</taxon>
        <taxon>Actinomycetota</taxon>
        <taxon>Actinomycetes</taxon>
        <taxon>Streptosporangiales</taxon>
        <taxon>Nocardiopsidaceae</taxon>
        <taxon>Streptomonospora</taxon>
    </lineage>
</organism>
<sequence>MHYAVKVDTAIPDGGAQLDPLQREGALRVFGQALDSVDLIEGPDGMEVDLFDFAIAVHPGGVLVTLMLEAPALEFAEDAGRALVEELLEKAEVLPGWTVQHSGVELHPDSLAESLAAADGPDAPPDDLGARRSRYLAPSPLPSGPSPEETAARRAQLQTLAPRLKAFSPASFGAADPDEDDTEQVGVDRGSADLAAGALLEASVVMIDELFMDLHELRKEDTTVARCDAPLMRLEDLPERFADHYTAGFARRFLVTTVVLTTHFTDGTFWHLGSVAEELALRLLLTEARIILDIHGLLAEGSPALEAFTELVYEDMDHEWLYNDGPEEDGEASVKAWFLPFNDVDRYVHPFGSDND</sequence>
<evidence type="ECO:0000256" key="1">
    <source>
        <dbReference type="SAM" id="MobiDB-lite"/>
    </source>
</evidence>
<comment type="caution">
    <text evidence="2">The sequence shown here is derived from an EMBL/GenBank/DDBJ whole genome shotgun (WGS) entry which is preliminary data.</text>
</comment>
<dbReference type="EMBL" id="BAABIK010000058">
    <property type="protein sequence ID" value="GAA4958889.1"/>
    <property type="molecule type" value="Genomic_DNA"/>
</dbReference>
<dbReference type="RefSeq" id="WP_345559508.1">
    <property type="nucleotide sequence ID" value="NZ_BAABIK010000058.1"/>
</dbReference>
<name>A0ABP9H1Z7_9ACTN</name>
<evidence type="ECO:0000313" key="2">
    <source>
        <dbReference type="EMBL" id="GAA4958889.1"/>
    </source>
</evidence>
<protein>
    <submittedName>
        <fullName evidence="2">Uncharacterized protein</fullName>
    </submittedName>
</protein>
<dbReference type="Proteomes" id="UP001499993">
    <property type="component" value="Unassembled WGS sequence"/>
</dbReference>
<reference evidence="3" key="1">
    <citation type="journal article" date="2019" name="Int. J. Syst. Evol. Microbiol.">
        <title>The Global Catalogue of Microorganisms (GCM) 10K type strain sequencing project: providing services to taxonomists for standard genome sequencing and annotation.</title>
        <authorList>
            <consortium name="The Broad Institute Genomics Platform"/>
            <consortium name="The Broad Institute Genome Sequencing Center for Infectious Disease"/>
            <person name="Wu L."/>
            <person name="Ma J."/>
        </authorList>
    </citation>
    <scope>NUCLEOTIDE SEQUENCE [LARGE SCALE GENOMIC DNA]</scope>
    <source>
        <strain evidence="3">JCM 18123</strain>
    </source>
</reference>
<feature type="region of interest" description="Disordered" evidence="1">
    <location>
        <begin position="115"/>
        <end position="152"/>
    </location>
</feature>
<evidence type="ECO:0000313" key="3">
    <source>
        <dbReference type="Proteomes" id="UP001499993"/>
    </source>
</evidence>